<evidence type="ECO:0000313" key="2">
    <source>
        <dbReference type="EMBL" id="MTB94253.1"/>
    </source>
</evidence>
<reference evidence="2 3" key="1">
    <citation type="submission" date="2019-10" db="EMBL/GenBank/DDBJ databases">
        <title>Nocardioides novel species isolated from the excrement of Marmot.</title>
        <authorList>
            <person name="Zhang G."/>
        </authorList>
    </citation>
    <scope>NUCLEOTIDE SEQUENCE [LARGE SCALE GENOMIC DNA]</scope>
    <source>
        <strain evidence="3">zg-579</strain>
    </source>
</reference>
<organism evidence="2 3">
    <name type="scientific">Nocardioides marmotae</name>
    <dbReference type="NCBI Taxonomy" id="2663857"/>
    <lineage>
        <taxon>Bacteria</taxon>
        <taxon>Bacillati</taxon>
        <taxon>Actinomycetota</taxon>
        <taxon>Actinomycetes</taxon>
        <taxon>Propionibacteriales</taxon>
        <taxon>Nocardioidaceae</taxon>
        <taxon>Nocardioides</taxon>
    </lineage>
</organism>
<dbReference type="Proteomes" id="UP000433406">
    <property type="component" value="Unassembled WGS sequence"/>
</dbReference>
<accession>A0A6I3IUX6</accession>
<feature type="transmembrane region" description="Helical" evidence="1">
    <location>
        <begin position="31"/>
        <end position="50"/>
    </location>
</feature>
<evidence type="ECO:0000256" key="1">
    <source>
        <dbReference type="SAM" id="Phobius"/>
    </source>
</evidence>
<proteinExistence type="predicted"/>
<comment type="caution">
    <text evidence="2">The sequence shown here is derived from an EMBL/GenBank/DDBJ whole genome shotgun (WGS) entry which is preliminary data.</text>
</comment>
<sequence>MRALVAVALLVGSAALGVVVAIAAVAVHQLWWGLLLGAAASLAAVVALPARWSTRPPFALGYAAVLAAAVQRRPEGDYLVPADASGYLLLGLALVLLVVAFATLPRPGRARP</sequence>
<evidence type="ECO:0000313" key="3">
    <source>
        <dbReference type="Proteomes" id="UP000433406"/>
    </source>
</evidence>
<dbReference type="EMBL" id="WLCI01000003">
    <property type="protein sequence ID" value="MTB94253.1"/>
    <property type="molecule type" value="Genomic_DNA"/>
</dbReference>
<dbReference type="RefSeq" id="WP_154613964.1">
    <property type="nucleotide sequence ID" value="NZ_CP053660.1"/>
</dbReference>
<keyword evidence="1" id="KW-0812">Transmembrane</keyword>
<name>A0A6I3IUX6_9ACTN</name>
<protein>
    <submittedName>
        <fullName evidence="2">Uncharacterized protein</fullName>
    </submittedName>
</protein>
<feature type="transmembrane region" description="Helical" evidence="1">
    <location>
        <begin position="86"/>
        <end position="104"/>
    </location>
</feature>
<gene>
    <name evidence="2" type="ORF">GGQ22_04070</name>
</gene>
<dbReference type="AlphaFoldDB" id="A0A6I3IUX6"/>
<keyword evidence="3" id="KW-1185">Reference proteome</keyword>
<keyword evidence="1" id="KW-1133">Transmembrane helix</keyword>
<keyword evidence="1" id="KW-0472">Membrane</keyword>